<feature type="signal peptide" evidence="3">
    <location>
        <begin position="1"/>
        <end position="23"/>
    </location>
</feature>
<dbReference type="STRING" id="1231657.A0A1Y1ZQ62"/>
<dbReference type="InterPro" id="IPR002227">
    <property type="entry name" value="Tyrosinase_Cu-bd"/>
</dbReference>
<dbReference type="PRINTS" id="PR00092">
    <property type="entry name" value="TYROSINASE"/>
</dbReference>
<keyword evidence="2" id="KW-0560">Oxidoreductase</keyword>
<organism evidence="5 6">
    <name type="scientific">Clohesyomyces aquaticus</name>
    <dbReference type="NCBI Taxonomy" id="1231657"/>
    <lineage>
        <taxon>Eukaryota</taxon>
        <taxon>Fungi</taxon>
        <taxon>Dikarya</taxon>
        <taxon>Ascomycota</taxon>
        <taxon>Pezizomycotina</taxon>
        <taxon>Dothideomycetes</taxon>
        <taxon>Pleosporomycetidae</taxon>
        <taxon>Pleosporales</taxon>
        <taxon>Lindgomycetaceae</taxon>
        <taxon>Clohesyomyces</taxon>
    </lineage>
</organism>
<dbReference type="Gene3D" id="1.10.1280.10">
    <property type="entry name" value="Di-copper center containing domain from catechol oxidase"/>
    <property type="match status" value="1"/>
</dbReference>
<dbReference type="Proteomes" id="UP000193144">
    <property type="component" value="Unassembled WGS sequence"/>
</dbReference>
<evidence type="ECO:0000256" key="3">
    <source>
        <dbReference type="SAM" id="SignalP"/>
    </source>
</evidence>
<evidence type="ECO:0000259" key="4">
    <source>
        <dbReference type="Pfam" id="PF00264"/>
    </source>
</evidence>
<dbReference type="OrthoDB" id="6132182at2759"/>
<dbReference type="PANTHER" id="PTHR11474:SF125">
    <property type="entry name" value="N-ACETYL-6-HYDROXYTRYPTOPHAN OXIDASE IVOB-RELATED"/>
    <property type="match status" value="1"/>
</dbReference>
<accession>A0A1Y1ZQ62</accession>
<keyword evidence="3" id="KW-0732">Signal</keyword>
<comment type="caution">
    <text evidence="5">The sequence shown here is derived from an EMBL/GenBank/DDBJ whole genome shotgun (WGS) entry which is preliminary data.</text>
</comment>
<keyword evidence="6" id="KW-1185">Reference proteome</keyword>
<dbReference type="InterPro" id="IPR050316">
    <property type="entry name" value="Tyrosinase/Hemocyanin"/>
</dbReference>
<proteinExistence type="predicted"/>
<evidence type="ECO:0000313" key="6">
    <source>
        <dbReference type="Proteomes" id="UP000193144"/>
    </source>
</evidence>
<dbReference type="SUPFAM" id="SSF48056">
    <property type="entry name" value="Di-copper centre-containing domain"/>
    <property type="match status" value="1"/>
</dbReference>
<dbReference type="EMBL" id="MCFA01000051">
    <property type="protein sequence ID" value="ORY12393.1"/>
    <property type="molecule type" value="Genomic_DNA"/>
</dbReference>
<dbReference type="Pfam" id="PF00264">
    <property type="entry name" value="Tyrosinase"/>
    <property type="match status" value="1"/>
</dbReference>
<dbReference type="GO" id="GO:0046872">
    <property type="term" value="F:metal ion binding"/>
    <property type="evidence" value="ECO:0007669"/>
    <property type="project" value="UniProtKB-KW"/>
</dbReference>
<evidence type="ECO:0000256" key="1">
    <source>
        <dbReference type="ARBA" id="ARBA00022723"/>
    </source>
</evidence>
<name>A0A1Y1ZQ62_9PLEO</name>
<dbReference type="PANTHER" id="PTHR11474">
    <property type="entry name" value="TYROSINASE FAMILY MEMBER"/>
    <property type="match status" value="1"/>
</dbReference>
<dbReference type="InterPro" id="IPR008922">
    <property type="entry name" value="Di-copper_centre_dom_sf"/>
</dbReference>
<evidence type="ECO:0000256" key="2">
    <source>
        <dbReference type="ARBA" id="ARBA00023002"/>
    </source>
</evidence>
<protein>
    <recommendedName>
        <fullName evidence="4">Tyrosinase copper-binding domain-containing protein</fullName>
    </recommendedName>
</protein>
<reference evidence="5 6" key="1">
    <citation type="submission" date="2016-07" db="EMBL/GenBank/DDBJ databases">
        <title>Pervasive Adenine N6-methylation of Active Genes in Fungi.</title>
        <authorList>
            <consortium name="DOE Joint Genome Institute"/>
            <person name="Mondo S.J."/>
            <person name="Dannebaum R.O."/>
            <person name="Kuo R.C."/>
            <person name="Labutti K."/>
            <person name="Haridas S."/>
            <person name="Kuo A."/>
            <person name="Salamov A."/>
            <person name="Ahrendt S.R."/>
            <person name="Lipzen A."/>
            <person name="Sullivan W."/>
            <person name="Andreopoulos W.B."/>
            <person name="Clum A."/>
            <person name="Lindquist E."/>
            <person name="Daum C."/>
            <person name="Ramamoorthy G.K."/>
            <person name="Gryganskyi A."/>
            <person name="Culley D."/>
            <person name="Magnuson J.K."/>
            <person name="James T.Y."/>
            <person name="O'Malley M.A."/>
            <person name="Stajich J.E."/>
            <person name="Spatafora J.W."/>
            <person name="Visel A."/>
            <person name="Grigoriev I.V."/>
        </authorList>
    </citation>
    <scope>NUCLEOTIDE SEQUENCE [LARGE SCALE GENOMIC DNA]</scope>
    <source>
        <strain evidence="5 6">CBS 115471</strain>
    </source>
</reference>
<dbReference type="GO" id="GO:0016491">
    <property type="term" value="F:oxidoreductase activity"/>
    <property type="evidence" value="ECO:0007669"/>
    <property type="project" value="UniProtKB-KW"/>
</dbReference>
<sequence length="398" mass="44164">MVGSTVFNAFVASLCIFSGLSTATPLSKRQSLDLATIQTQAAANTLKVLDGTLSDGLTRGKGCNKDTLAIRKEYGDLSKDERKEYIRAVKCILSKPSKLPAGKYPGAKSRYDDFVVVHMNMTPSVHSTANFMHWHRYYIWAYETALKTECDYKGYQPYWNWAKYPDLPSSPIYNGDEWSMGGNGDPVTHKGMNMGRVVPPGPGGGCVTTGPFANTTIHLGPLMSTMDPALKIKSNPRSDGYGDNPRCLRRDVNTFFTKQFLRPVDLSDHITTNPTIGKFQDSLQNDSPTKAAMHSSGHFSIWGDPGGDVYVSPAEPTFWLHHGQLDRHWWMWANYLEKEVKTRASQYEGGTNWMNPNSAKGKPTDPQWLSVVAPTGTDGLPSNQFFSTTAGPFCYIYQ</sequence>
<feature type="domain" description="Tyrosinase copper-binding" evidence="4">
    <location>
        <begin position="108"/>
        <end position="334"/>
    </location>
</feature>
<gene>
    <name evidence="5" type="ORF">BCR34DRAFT_299575</name>
</gene>
<dbReference type="AlphaFoldDB" id="A0A1Y1ZQ62"/>
<evidence type="ECO:0000313" key="5">
    <source>
        <dbReference type="EMBL" id="ORY12393.1"/>
    </source>
</evidence>
<keyword evidence="1" id="KW-0479">Metal-binding</keyword>
<feature type="chain" id="PRO_5013118815" description="Tyrosinase copper-binding domain-containing protein" evidence="3">
    <location>
        <begin position="24"/>
        <end position="398"/>
    </location>
</feature>